<dbReference type="HOGENOM" id="CLU_032178_0_0_1"/>
<evidence type="ECO:0000256" key="1">
    <source>
        <dbReference type="SAM" id="MobiDB-lite"/>
    </source>
</evidence>
<dbReference type="Pfam" id="PF01417">
    <property type="entry name" value="ENTH"/>
    <property type="match status" value="1"/>
</dbReference>
<feature type="compositionally biased region" description="Low complexity" evidence="1">
    <location>
        <begin position="226"/>
        <end position="243"/>
    </location>
</feature>
<dbReference type="STRING" id="32264.T1KQ33"/>
<dbReference type="GO" id="GO:0030125">
    <property type="term" value="C:clathrin vesicle coat"/>
    <property type="evidence" value="ECO:0007669"/>
    <property type="project" value="TreeGrafter"/>
</dbReference>
<dbReference type="AlphaFoldDB" id="T1KQ33"/>
<dbReference type="SMART" id="SM00273">
    <property type="entry name" value="ENTH"/>
    <property type="match status" value="1"/>
</dbReference>
<dbReference type="GO" id="GO:0005886">
    <property type="term" value="C:plasma membrane"/>
    <property type="evidence" value="ECO:0007669"/>
    <property type="project" value="TreeGrafter"/>
</dbReference>
<dbReference type="CDD" id="cd16989">
    <property type="entry name" value="ENTH_EpsinR"/>
    <property type="match status" value="1"/>
</dbReference>
<evidence type="ECO:0000313" key="3">
    <source>
        <dbReference type="EnsemblMetazoa" id="tetur17g02690.1"/>
    </source>
</evidence>
<dbReference type="GO" id="GO:0030276">
    <property type="term" value="F:clathrin binding"/>
    <property type="evidence" value="ECO:0007669"/>
    <property type="project" value="TreeGrafter"/>
</dbReference>
<feature type="domain" description="ENTH" evidence="2">
    <location>
        <begin position="13"/>
        <end position="146"/>
    </location>
</feature>
<proteinExistence type="predicted"/>
<organism evidence="3 4">
    <name type="scientific">Tetranychus urticae</name>
    <name type="common">Two-spotted spider mite</name>
    <dbReference type="NCBI Taxonomy" id="32264"/>
    <lineage>
        <taxon>Eukaryota</taxon>
        <taxon>Metazoa</taxon>
        <taxon>Ecdysozoa</taxon>
        <taxon>Arthropoda</taxon>
        <taxon>Chelicerata</taxon>
        <taxon>Arachnida</taxon>
        <taxon>Acari</taxon>
        <taxon>Acariformes</taxon>
        <taxon>Trombidiformes</taxon>
        <taxon>Prostigmata</taxon>
        <taxon>Eleutherengona</taxon>
        <taxon>Raphignathae</taxon>
        <taxon>Tetranychoidea</taxon>
        <taxon>Tetranychidae</taxon>
        <taxon>Tetranychus</taxon>
    </lineage>
</organism>
<evidence type="ECO:0000259" key="2">
    <source>
        <dbReference type="PROSITE" id="PS50942"/>
    </source>
</evidence>
<dbReference type="Proteomes" id="UP000015104">
    <property type="component" value="Unassembled WGS sequence"/>
</dbReference>
<dbReference type="FunFam" id="1.25.40.90:FF:000006">
    <property type="entry name" value="Clathrin interactor 1"/>
    <property type="match status" value="1"/>
</dbReference>
<feature type="region of interest" description="Disordered" evidence="1">
    <location>
        <begin position="168"/>
        <end position="261"/>
    </location>
</feature>
<reference evidence="4" key="1">
    <citation type="submission" date="2011-08" db="EMBL/GenBank/DDBJ databases">
        <authorList>
            <person name="Rombauts S."/>
        </authorList>
    </citation>
    <scope>NUCLEOTIDE SEQUENCE</scope>
    <source>
        <strain evidence="4">London</strain>
    </source>
</reference>
<dbReference type="PROSITE" id="PS50942">
    <property type="entry name" value="ENTH"/>
    <property type="match status" value="1"/>
</dbReference>
<feature type="compositionally biased region" description="Acidic residues" evidence="1">
    <location>
        <begin position="202"/>
        <end position="211"/>
    </location>
</feature>
<sequence length="598" mass="65865">MWKVRELADKVTNVVMNYTEIEGKVREATNDDPWGPTGSLMQELASYTFSYDQFPEVMGMLWKRMLQDNRRNWRRTYKSLILLQYLIKYGSERVITSAREHIYDLRSLENYTFVDEQGKDMGINIRHRAKSLIEFIQDDDKLREERKKAKKAKDKYIGVSSGSILFPSRDSWSDTPRKSFDDFEETEEKGTSKSKSKFHDEENSETEETEPDFNNYKTQRSNQSASNESSPTTATTPTLPKPTSEGRPPKVSTKSSEPSRKIDLGAAANYGKTQANNSDLIGSITLSNNSEPNETNQKSKDLLDDIFSGISDNSNKTAAPIVSNSVADDFADFADFTSFENCDGNKTDGKPEEPKETDEFADFTSAFTPNIMASASLTAPLTDITPSSIINSLPPFDLKAQLPLNATLNTTVNNNSGASSIDLLNNELSGINPFISTDLVSTDNGIGLSQGNTNPLLNSINPLITSNINANSNANIHFPTSLPLQPTPLLSSTNPMFNNIPFGNNPTDLSLNSTTATKTPIQSSNNTWSSYSSNVNINVDNLLAAKYEKHNAPTMNQLAANMGGLNLIGAQPNVSPVISPMSPLNPTTTNLFTSTKKL</sequence>
<keyword evidence="4" id="KW-1185">Reference proteome</keyword>
<dbReference type="OMA" id="YEKHNAP"/>
<dbReference type="GO" id="GO:0006897">
    <property type="term" value="P:endocytosis"/>
    <property type="evidence" value="ECO:0007669"/>
    <property type="project" value="TreeGrafter"/>
</dbReference>
<dbReference type="OrthoDB" id="4033880at2759"/>
<dbReference type="SUPFAM" id="SSF48464">
    <property type="entry name" value="ENTH/VHS domain"/>
    <property type="match status" value="1"/>
</dbReference>
<dbReference type="InterPro" id="IPR013809">
    <property type="entry name" value="ENTH"/>
</dbReference>
<dbReference type="PANTHER" id="PTHR12276">
    <property type="entry name" value="EPSIN/ENT-RELATED"/>
    <property type="match status" value="1"/>
</dbReference>
<dbReference type="EnsemblMetazoa" id="tetur17g02690.1">
    <property type="protein sequence ID" value="tetur17g02690.1"/>
    <property type="gene ID" value="tetur17g02690"/>
</dbReference>
<name>T1KQ33_TETUR</name>
<dbReference type="EMBL" id="CAEY01000344">
    <property type="status" value="NOT_ANNOTATED_CDS"/>
    <property type="molecule type" value="Genomic_DNA"/>
</dbReference>
<dbReference type="InterPro" id="IPR008942">
    <property type="entry name" value="ENTH_VHS"/>
</dbReference>
<reference evidence="3" key="2">
    <citation type="submission" date="2015-06" db="UniProtKB">
        <authorList>
            <consortium name="EnsemblMetazoa"/>
        </authorList>
    </citation>
    <scope>IDENTIFICATION</scope>
</reference>
<gene>
    <name evidence="3" type="primary">107366263</name>
</gene>
<dbReference type="GO" id="GO:0005768">
    <property type="term" value="C:endosome"/>
    <property type="evidence" value="ECO:0007669"/>
    <property type="project" value="TreeGrafter"/>
</dbReference>
<feature type="compositionally biased region" description="Polar residues" evidence="1">
    <location>
        <begin position="215"/>
        <end position="225"/>
    </location>
</feature>
<dbReference type="PANTHER" id="PTHR12276:SF45">
    <property type="entry name" value="CLATHRIN INTERACTOR 1"/>
    <property type="match status" value="1"/>
</dbReference>
<accession>T1KQ33</accession>
<dbReference type="GO" id="GO:0005543">
    <property type="term" value="F:phospholipid binding"/>
    <property type="evidence" value="ECO:0007669"/>
    <property type="project" value="TreeGrafter"/>
</dbReference>
<dbReference type="KEGG" id="tut:107366263"/>
<feature type="compositionally biased region" description="Basic and acidic residues" evidence="1">
    <location>
        <begin position="171"/>
        <end position="181"/>
    </location>
</feature>
<dbReference type="Gene3D" id="1.25.40.90">
    <property type="match status" value="1"/>
</dbReference>
<protein>
    <recommendedName>
        <fullName evidence="2">ENTH domain-containing protein</fullName>
    </recommendedName>
</protein>
<evidence type="ECO:0000313" key="4">
    <source>
        <dbReference type="Proteomes" id="UP000015104"/>
    </source>
</evidence>
<dbReference type="eggNOG" id="KOG2057">
    <property type="taxonomic scope" value="Eukaryota"/>
</dbReference>